<protein>
    <submittedName>
        <fullName evidence="1">Uncharacterized protein</fullName>
    </submittedName>
</protein>
<keyword evidence="2" id="KW-1185">Reference proteome</keyword>
<evidence type="ECO:0000313" key="2">
    <source>
        <dbReference type="Proteomes" id="UP001328107"/>
    </source>
</evidence>
<dbReference type="AlphaFoldDB" id="A0AAN5CKB2"/>
<reference evidence="2" key="1">
    <citation type="submission" date="2022-10" db="EMBL/GenBank/DDBJ databases">
        <title>Genome assembly of Pristionchus species.</title>
        <authorList>
            <person name="Yoshida K."/>
            <person name="Sommer R.J."/>
        </authorList>
    </citation>
    <scope>NUCLEOTIDE SEQUENCE [LARGE SCALE GENOMIC DNA]</scope>
    <source>
        <strain evidence="2">RS5460</strain>
    </source>
</reference>
<sequence>MRFLFRQPVEANFPKDSSPHGQRTHSTPGHLVCTTSVARQFMKSGAIQPFSLVHFPVAGSQLKSPSTVNRAESRAYCFLEEIFVRSHIEYCVNCSSIHFQWQFAT</sequence>
<dbReference type="Proteomes" id="UP001328107">
    <property type="component" value="Unassembled WGS sequence"/>
</dbReference>
<comment type="caution">
    <text evidence="1">The sequence shown here is derived from an EMBL/GenBank/DDBJ whole genome shotgun (WGS) entry which is preliminary data.</text>
</comment>
<organism evidence="1 2">
    <name type="scientific">Pristionchus mayeri</name>
    <dbReference type="NCBI Taxonomy" id="1317129"/>
    <lineage>
        <taxon>Eukaryota</taxon>
        <taxon>Metazoa</taxon>
        <taxon>Ecdysozoa</taxon>
        <taxon>Nematoda</taxon>
        <taxon>Chromadorea</taxon>
        <taxon>Rhabditida</taxon>
        <taxon>Rhabditina</taxon>
        <taxon>Diplogasteromorpha</taxon>
        <taxon>Diplogasteroidea</taxon>
        <taxon>Neodiplogasteridae</taxon>
        <taxon>Pristionchus</taxon>
    </lineage>
</organism>
<name>A0AAN5CKB2_9BILA</name>
<accession>A0AAN5CKB2</accession>
<dbReference type="EMBL" id="BTRK01000004">
    <property type="protein sequence ID" value="GMR46010.1"/>
    <property type="molecule type" value="Genomic_DNA"/>
</dbReference>
<evidence type="ECO:0000313" key="1">
    <source>
        <dbReference type="EMBL" id="GMR46010.1"/>
    </source>
</evidence>
<proteinExistence type="predicted"/>
<gene>
    <name evidence="1" type="ORF">PMAYCL1PPCAC_16205</name>
</gene>